<dbReference type="Proteomes" id="UP000825935">
    <property type="component" value="Chromosome 25"/>
</dbReference>
<feature type="transmembrane region" description="Helical" evidence="8">
    <location>
        <begin position="596"/>
        <end position="620"/>
    </location>
</feature>
<feature type="transmembrane region" description="Helical" evidence="8">
    <location>
        <begin position="352"/>
        <end position="374"/>
    </location>
</feature>
<feature type="transmembrane region" description="Helical" evidence="8">
    <location>
        <begin position="563"/>
        <end position="584"/>
    </location>
</feature>
<evidence type="ECO:0000256" key="1">
    <source>
        <dbReference type="ARBA" id="ARBA00004141"/>
    </source>
</evidence>
<evidence type="ECO:0000256" key="6">
    <source>
        <dbReference type="ARBA" id="ARBA00023136"/>
    </source>
</evidence>
<evidence type="ECO:0000256" key="2">
    <source>
        <dbReference type="ARBA" id="ARBA00006434"/>
    </source>
</evidence>
<feature type="transmembrane region" description="Helical" evidence="8">
    <location>
        <begin position="184"/>
        <end position="202"/>
    </location>
</feature>
<keyword evidence="5 8" id="KW-1133">Transmembrane helix</keyword>
<dbReference type="CDD" id="cd11476">
    <property type="entry name" value="SLC5sbd_DUR3"/>
    <property type="match status" value="1"/>
</dbReference>
<feature type="transmembrane region" description="Helical" evidence="8">
    <location>
        <begin position="310"/>
        <end position="332"/>
    </location>
</feature>
<keyword evidence="10" id="KW-1185">Reference proteome</keyword>
<accession>A0A8T2RQV9</accession>
<feature type="transmembrane region" description="Helical" evidence="8">
    <location>
        <begin position="150"/>
        <end position="172"/>
    </location>
</feature>
<evidence type="ECO:0000256" key="3">
    <source>
        <dbReference type="ARBA" id="ARBA00022448"/>
    </source>
</evidence>
<feature type="transmembrane region" description="Helical" evidence="8">
    <location>
        <begin position="407"/>
        <end position="432"/>
    </location>
</feature>
<dbReference type="GO" id="GO:0015204">
    <property type="term" value="F:urea transmembrane transporter activity"/>
    <property type="evidence" value="ECO:0007669"/>
    <property type="project" value="InterPro"/>
</dbReference>
<dbReference type="OMA" id="SHVKWIT"/>
<dbReference type="Pfam" id="PF00474">
    <property type="entry name" value="SSF"/>
    <property type="match status" value="1"/>
</dbReference>
<comment type="similarity">
    <text evidence="2 7">Belongs to the sodium:solute symporter (SSF) (TC 2.A.21) family.</text>
</comment>
<keyword evidence="4 8" id="KW-0812">Transmembrane</keyword>
<comment type="caution">
    <text evidence="9">The sequence shown here is derived from an EMBL/GenBank/DDBJ whole genome shotgun (WGS) entry which is preliminary data.</text>
</comment>
<dbReference type="OrthoDB" id="6132759at2759"/>
<keyword evidence="3" id="KW-0813">Transport</keyword>
<dbReference type="EMBL" id="CM035430">
    <property type="protein sequence ID" value="KAH7298836.1"/>
    <property type="molecule type" value="Genomic_DNA"/>
</dbReference>
<feature type="transmembrane region" description="Helical" evidence="8">
    <location>
        <begin position="467"/>
        <end position="486"/>
    </location>
</feature>
<dbReference type="AlphaFoldDB" id="A0A8T2RQV9"/>
<feature type="transmembrane region" description="Helical" evidence="8">
    <location>
        <begin position="214"/>
        <end position="233"/>
    </location>
</feature>
<feature type="transmembrane region" description="Helical" evidence="8">
    <location>
        <begin position="269"/>
        <end position="290"/>
    </location>
</feature>
<evidence type="ECO:0000313" key="10">
    <source>
        <dbReference type="Proteomes" id="UP000825935"/>
    </source>
</evidence>
<dbReference type="PANTHER" id="PTHR46154:SF4">
    <property type="entry name" value="UREA ACTIVE TRANSPORTER"/>
    <property type="match status" value="1"/>
</dbReference>
<protein>
    <recommendedName>
        <fullName evidence="11">Urea active transporter 1</fullName>
    </recommendedName>
</protein>
<feature type="transmembrane region" description="Helical" evidence="8">
    <location>
        <begin position="506"/>
        <end position="528"/>
    </location>
</feature>
<keyword evidence="6 8" id="KW-0472">Membrane</keyword>
<feature type="transmembrane region" description="Helical" evidence="8">
    <location>
        <begin position="31"/>
        <end position="53"/>
    </location>
</feature>
<dbReference type="InterPro" id="IPR001734">
    <property type="entry name" value="Na/solute_symporter"/>
</dbReference>
<proteinExistence type="inferred from homology"/>
<evidence type="ECO:0008006" key="11">
    <source>
        <dbReference type="Google" id="ProtNLM"/>
    </source>
</evidence>
<dbReference type="PROSITE" id="PS50283">
    <property type="entry name" value="NA_SOLUT_SYMP_3"/>
    <property type="match status" value="1"/>
</dbReference>
<gene>
    <name evidence="9" type="ORF">KP509_25G060900</name>
</gene>
<sequence length="649" mass="70737">MTIGAPNLFGLHEYDNKTSFFNGAAIFSEDIGYAIVLGFGAFFAVLTIMISIFDRKYGGANNTSEEFNTAGRSIKTGLVAVDVVSHWTWVSTLLQSANEAFTYGISGSFWYATSSSVQILLFGIVAMEIKRRAPKAHTVIELVRHRWGHIASLVFMYLCYLNNLLVCMILFIGAGEALLASTGMNIYAAFMLIPLSIILYTMMGGLKATFTSSYLHTAIIYITLNLFMFKVYFSNIYPLGSIGNVWRNLQIYAQSVPVEGNKSGSYLTILSRGGLEFAVLNFIASFGSVWSDQAYWQSAIAAKPKAAFQAYILGGLLWIPIPLAVTSLGLAVRAADLPLTTAEGNQGLVPVAAAYFVLGKGGVVLVLSIVYMAVTSAGSAEFIAMSSLFTYDIYKTYIRQNATGKELLYVSQGTVVIIGLATGGLSCFIYKMGIDVNFLFLVSGLMVSSTVPALTLMLMWAAVPKQAAILSAIGGQVCAISAWLLHTKIVYHRMTVRDTLQRLGPTMTGTVVSLLASALICTCWTLVFPDKTNDCQRFKDIQTLDGNLDVSSPRETLSLDAHFRCYSSVAMGLTVLLVVVWPVLTVPAGVFSKGYFGFWIMLSIIWALVATFICIFLPLIESQKIICEILKAIFLGHRPRDANHSSTIH</sequence>
<dbReference type="PANTHER" id="PTHR46154">
    <property type="match status" value="1"/>
</dbReference>
<feature type="transmembrane region" description="Helical" evidence="8">
    <location>
        <begin position="438"/>
        <end position="460"/>
    </location>
</feature>
<dbReference type="InterPro" id="IPR038377">
    <property type="entry name" value="Na/Glc_symporter_sf"/>
</dbReference>
<dbReference type="Gene3D" id="1.20.1730.10">
    <property type="entry name" value="Sodium/glucose cotransporter"/>
    <property type="match status" value="1"/>
</dbReference>
<feature type="transmembrane region" description="Helical" evidence="8">
    <location>
        <begin position="109"/>
        <end position="129"/>
    </location>
</feature>
<evidence type="ECO:0000256" key="5">
    <source>
        <dbReference type="ARBA" id="ARBA00022989"/>
    </source>
</evidence>
<evidence type="ECO:0000256" key="7">
    <source>
        <dbReference type="RuleBase" id="RU362091"/>
    </source>
</evidence>
<dbReference type="InterPro" id="IPR031155">
    <property type="entry name" value="DUR"/>
</dbReference>
<dbReference type="GO" id="GO:0005886">
    <property type="term" value="C:plasma membrane"/>
    <property type="evidence" value="ECO:0007669"/>
    <property type="project" value="TreeGrafter"/>
</dbReference>
<organism evidence="9 10">
    <name type="scientific">Ceratopteris richardii</name>
    <name type="common">Triangle waterfern</name>
    <dbReference type="NCBI Taxonomy" id="49495"/>
    <lineage>
        <taxon>Eukaryota</taxon>
        <taxon>Viridiplantae</taxon>
        <taxon>Streptophyta</taxon>
        <taxon>Embryophyta</taxon>
        <taxon>Tracheophyta</taxon>
        <taxon>Polypodiopsida</taxon>
        <taxon>Polypodiidae</taxon>
        <taxon>Polypodiales</taxon>
        <taxon>Pteridineae</taxon>
        <taxon>Pteridaceae</taxon>
        <taxon>Parkerioideae</taxon>
        <taxon>Ceratopteris</taxon>
    </lineage>
</organism>
<evidence type="ECO:0000256" key="4">
    <source>
        <dbReference type="ARBA" id="ARBA00022692"/>
    </source>
</evidence>
<name>A0A8T2RQV9_CERRI</name>
<reference evidence="9" key="1">
    <citation type="submission" date="2021-08" db="EMBL/GenBank/DDBJ databases">
        <title>WGS assembly of Ceratopteris richardii.</title>
        <authorList>
            <person name="Marchant D.B."/>
            <person name="Chen G."/>
            <person name="Jenkins J."/>
            <person name="Shu S."/>
            <person name="Leebens-Mack J."/>
            <person name="Grimwood J."/>
            <person name="Schmutz J."/>
            <person name="Soltis P."/>
            <person name="Soltis D."/>
            <person name="Chen Z.-H."/>
        </authorList>
    </citation>
    <scope>NUCLEOTIDE SEQUENCE</scope>
    <source>
        <strain evidence="9">Whitten #5841</strain>
        <tissue evidence="9">Leaf</tissue>
    </source>
</reference>
<evidence type="ECO:0000256" key="8">
    <source>
        <dbReference type="SAM" id="Phobius"/>
    </source>
</evidence>
<evidence type="ECO:0000313" key="9">
    <source>
        <dbReference type="EMBL" id="KAH7298836.1"/>
    </source>
</evidence>
<comment type="subcellular location">
    <subcellularLocation>
        <location evidence="1">Membrane</location>
        <topology evidence="1">Multi-pass membrane protein</topology>
    </subcellularLocation>
</comment>